<dbReference type="InterPro" id="IPR032675">
    <property type="entry name" value="LRR_dom_sf"/>
</dbReference>
<name>A0A9P1BTD2_9DINO</name>
<protein>
    <submittedName>
        <fullName evidence="1">Uncharacterized protein</fullName>
    </submittedName>
</protein>
<dbReference type="EMBL" id="CAMXCT020000452">
    <property type="protein sequence ID" value="CAL1132408.1"/>
    <property type="molecule type" value="Genomic_DNA"/>
</dbReference>
<dbReference type="OrthoDB" id="2013972at2759"/>
<accession>A0A9P1BTD2</accession>
<comment type="caution">
    <text evidence="1">The sequence shown here is derived from an EMBL/GenBank/DDBJ whole genome shotgun (WGS) entry which is preliminary data.</text>
</comment>
<evidence type="ECO:0000313" key="2">
    <source>
        <dbReference type="EMBL" id="CAL4766345.1"/>
    </source>
</evidence>
<dbReference type="AlphaFoldDB" id="A0A9P1BTD2"/>
<dbReference type="EMBL" id="CAMXCT030000452">
    <property type="protein sequence ID" value="CAL4766345.1"/>
    <property type="molecule type" value="Genomic_DNA"/>
</dbReference>
<reference evidence="1" key="1">
    <citation type="submission" date="2022-10" db="EMBL/GenBank/DDBJ databases">
        <authorList>
            <person name="Chen Y."/>
            <person name="Dougan E. K."/>
            <person name="Chan C."/>
            <person name="Rhodes N."/>
            <person name="Thang M."/>
        </authorList>
    </citation>
    <scope>NUCLEOTIDE SEQUENCE</scope>
</reference>
<reference evidence="2 3" key="2">
    <citation type="submission" date="2024-05" db="EMBL/GenBank/DDBJ databases">
        <authorList>
            <person name="Chen Y."/>
            <person name="Shah S."/>
            <person name="Dougan E. K."/>
            <person name="Thang M."/>
            <person name="Chan C."/>
        </authorList>
    </citation>
    <scope>NUCLEOTIDE SEQUENCE [LARGE SCALE GENOMIC DNA]</scope>
</reference>
<sequence length="412" mass="45740">MKNIVSNAAARIFYRIHCTTGAFSATDLLRPGIDFGHFKTGHLTTVDLSKRGLDDDDFVFLEEWLRRYDCVTDLNISWNFMSRDGIRKLTRHIKESKVLTKLNCVGLPVTLEGSSLLARAVVENHTLRQVALPLGHCHDTTERQQMIQQFGMGLASHPTLQSFACTRTPNLEYAGLNDVRENKIRAFPPERSGGWPRTQVAVYMWFLAATKPDLERLTLGGSGKPKVDYPKEVCQSANPDLIPATLGVLHDAGHRLQQVSIALPLHYASRAMELLRVLTVCVSLRTLKLLGFASATFKDSQLPPEWTSIGNAPRWLFEDRLQRKRTHWQALHGLLAALPHLEQFNDLALGGPSMRESPELTCLLLMQCVEGVATDLANGAGGGEALLKANLQADADVDAFCDILRLLSRGLK</sequence>
<organism evidence="1">
    <name type="scientific">Cladocopium goreaui</name>
    <dbReference type="NCBI Taxonomy" id="2562237"/>
    <lineage>
        <taxon>Eukaryota</taxon>
        <taxon>Sar</taxon>
        <taxon>Alveolata</taxon>
        <taxon>Dinophyceae</taxon>
        <taxon>Suessiales</taxon>
        <taxon>Symbiodiniaceae</taxon>
        <taxon>Cladocopium</taxon>
    </lineage>
</organism>
<gene>
    <name evidence="1" type="ORF">C1SCF055_LOCUS7020</name>
</gene>
<dbReference type="EMBL" id="CAMXCT010000452">
    <property type="protein sequence ID" value="CAI3979033.1"/>
    <property type="molecule type" value="Genomic_DNA"/>
</dbReference>
<evidence type="ECO:0000313" key="1">
    <source>
        <dbReference type="EMBL" id="CAI3979033.1"/>
    </source>
</evidence>
<evidence type="ECO:0000313" key="3">
    <source>
        <dbReference type="Proteomes" id="UP001152797"/>
    </source>
</evidence>
<proteinExistence type="predicted"/>
<keyword evidence="3" id="KW-1185">Reference proteome</keyword>
<dbReference type="Gene3D" id="3.80.10.10">
    <property type="entry name" value="Ribonuclease Inhibitor"/>
    <property type="match status" value="1"/>
</dbReference>
<dbReference type="Proteomes" id="UP001152797">
    <property type="component" value="Unassembled WGS sequence"/>
</dbReference>
<dbReference type="SUPFAM" id="SSF52047">
    <property type="entry name" value="RNI-like"/>
    <property type="match status" value="1"/>
</dbReference>